<proteinExistence type="predicted"/>
<comment type="caution">
    <text evidence="3">The sequence shown here is derived from an EMBL/GenBank/DDBJ whole genome shotgun (WGS) entry which is preliminary data.</text>
</comment>
<evidence type="ECO:0000313" key="4">
    <source>
        <dbReference type="Proteomes" id="UP001196661"/>
    </source>
</evidence>
<evidence type="ECO:0000259" key="1">
    <source>
        <dbReference type="Pfam" id="PF00534"/>
    </source>
</evidence>
<dbReference type="PANTHER" id="PTHR45947">
    <property type="entry name" value="SULFOQUINOVOSYL TRANSFERASE SQD2"/>
    <property type="match status" value="1"/>
</dbReference>
<name>A0ABS5Y0N3_9CYAN</name>
<dbReference type="EMBL" id="JADOER010000004">
    <property type="protein sequence ID" value="MBT9311366.1"/>
    <property type="molecule type" value="Genomic_DNA"/>
</dbReference>
<feature type="domain" description="Glycosyl transferase family 1" evidence="1">
    <location>
        <begin position="216"/>
        <end position="384"/>
    </location>
</feature>
<accession>A0ABS5Y0N3</accession>
<keyword evidence="4" id="KW-1185">Reference proteome</keyword>
<feature type="domain" description="Glycosyltransferase subfamily 4-like N-terminal" evidence="2">
    <location>
        <begin position="15"/>
        <end position="210"/>
    </location>
</feature>
<dbReference type="Gene3D" id="3.40.50.2000">
    <property type="entry name" value="Glycogen Phosphorylase B"/>
    <property type="match status" value="2"/>
</dbReference>
<reference evidence="3 4" key="1">
    <citation type="journal article" date="2021" name="Mar. Drugs">
        <title>Genome Reduction and Secondary Metabolism of the Marine Sponge-Associated Cyanobacterium Leptothoe.</title>
        <authorList>
            <person name="Konstantinou D."/>
            <person name="Popin R.V."/>
            <person name="Fewer D.P."/>
            <person name="Sivonen K."/>
            <person name="Gkelis S."/>
        </authorList>
    </citation>
    <scope>NUCLEOTIDE SEQUENCE [LARGE SCALE GENOMIC DNA]</scope>
    <source>
        <strain evidence="3 4">TAU-MAC 1615</strain>
    </source>
</reference>
<gene>
    <name evidence="3" type="ORF">IXB28_04045</name>
</gene>
<sequence length="410" mass="46687">MRIAFLLRKFPVLSETFIINQIVGLISRGHEVDIYAIYKGHNIKHKLYQDYHLETRTTYAPNVPISPIKRALKIVWIFSKYIKHLPILLRCLNFFQFKRQAFSLYLVYLGIIFLERPKKYDVIHCHFGLVGLIGCDLKSLGFLDGKLVTSFHGMDLNTYPQKHGLDVYQRLFNQGDLFTTNSNFSVTRLISLGCPQRKICKIPMGVDISRFSYHSFEHKDKDRINLISVGRLVECKGLKYSIQAVASLKSKYPKLNYKIIGDGPLLKPLQILIDRLGAEEYIQLLGSHTQERVQKYYQEAHFLLFPSIVDKEGAEEGQGLVVQEAQASGLPVIATDIGGISDGLIDRVTGFLVPPASPQAIAVRLKYLCDNPALWQDFSHNGRAFVAENFNLDILNKNLESRYQEICGYG</sequence>
<dbReference type="PANTHER" id="PTHR45947:SF14">
    <property type="entry name" value="SLL1723 PROTEIN"/>
    <property type="match status" value="1"/>
</dbReference>
<dbReference type="InterPro" id="IPR028098">
    <property type="entry name" value="Glyco_trans_4-like_N"/>
</dbReference>
<organism evidence="3 4">
    <name type="scientific">Leptothoe kymatousa TAU-MAC 1615</name>
    <dbReference type="NCBI Taxonomy" id="2364775"/>
    <lineage>
        <taxon>Bacteria</taxon>
        <taxon>Bacillati</taxon>
        <taxon>Cyanobacteriota</taxon>
        <taxon>Cyanophyceae</taxon>
        <taxon>Nodosilineales</taxon>
        <taxon>Cymatolegaceae</taxon>
        <taxon>Leptothoe</taxon>
        <taxon>Leptothoe kymatousa</taxon>
    </lineage>
</organism>
<evidence type="ECO:0000313" key="3">
    <source>
        <dbReference type="EMBL" id="MBT9311366.1"/>
    </source>
</evidence>
<dbReference type="SUPFAM" id="SSF53756">
    <property type="entry name" value="UDP-Glycosyltransferase/glycogen phosphorylase"/>
    <property type="match status" value="1"/>
</dbReference>
<dbReference type="InterPro" id="IPR001296">
    <property type="entry name" value="Glyco_trans_1"/>
</dbReference>
<dbReference type="Pfam" id="PF00534">
    <property type="entry name" value="Glycos_transf_1"/>
    <property type="match status" value="1"/>
</dbReference>
<evidence type="ECO:0000259" key="2">
    <source>
        <dbReference type="Pfam" id="PF13439"/>
    </source>
</evidence>
<protein>
    <submittedName>
        <fullName evidence="3">Glycosyltransferase</fullName>
    </submittedName>
</protein>
<dbReference type="Proteomes" id="UP001196661">
    <property type="component" value="Unassembled WGS sequence"/>
</dbReference>
<dbReference type="RefSeq" id="WP_215617257.1">
    <property type="nucleotide sequence ID" value="NZ_JADOER010000004.1"/>
</dbReference>
<dbReference type="Pfam" id="PF13439">
    <property type="entry name" value="Glyco_transf_4"/>
    <property type="match status" value="1"/>
</dbReference>
<dbReference type="InterPro" id="IPR050194">
    <property type="entry name" value="Glycosyltransferase_grp1"/>
</dbReference>